<name>G3BCH1_CANTC</name>
<feature type="compositionally biased region" description="Basic and acidic residues" evidence="1">
    <location>
        <begin position="55"/>
        <end position="102"/>
    </location>
</feature>
<dbReference type="eggNOG" id="ENOG502RQES">
    <property type="taxonomic scope" value="Eukaryota"/>
</dbReference>
<dbReference type="EMBL" id="GL996528">
    <property type="protein sequence ID" value="EGV61276.1"/>
    <property type="molecule type" value="Genomic_DNA"/>
</dbReference>
<protein>
    <submittedName>
        <fullName evidence="2">Uncharacterized protein</fullName>
    </submittedName>
</protein>
<evidence type="ECO:0000313" key="3">
    <source>
        <dbReference type="Proteomes" id="UP000000707"/>
    </source>
</evidence>
<keyword evidence="3" id="KW-1185">Reference proteome</keyword>
<dbReference type="AlphaFoldDB" id="G3BCH1"/>
<dbReference type="EMBL" id="GL996528">
    <property type="protein sequence ID" value="EGV61277.1"/>
    <property type="molecule type" value="Genomic_DNA"/>
</dbReference>
<evidence type="ECO:0000313" key="2">
    <source>
        <dbReference type="EMBL" id="EGV61276.1"/>
    </source>
</evidence>
<dbReference type="GeneID" id="18248496"/>
<feature type="compositionally biased region" description="Polar residues" evidence="1">
    <location>
        <begin position="1"/>
        <end position="17"/>
    </location>
</feature>
<feature type="region of interest" description="Disordered" evidence="1">
    <location>
        <begin position="1"/>
        <end position="26"/>
    </location>
</feature>
<gene>
    <name evidence="2" type="ORF">CANTEDRAFT_116900</name>
</gene>
<accession>G3BCH1</accession>
<organism evidence="3">
    <name type="scientific">Candida tenuis (strain ATCC 10573 / BCRC 21748 / CBS 615 / JCM 9827 / NBRC 10315 / NRRL Y-1498 / VKM Y-70)</name>
    <name type="common">Yeast</name>
    <name type="synonym">Yamadazyma tenuis</name>
    <dbReference type="NCBI Taxonomy" id="590646"/>
    <lineage>
        <taxon>Eukaryota</taxon>
        <taxon>Fungi</taxon>
        <taxon>Dikarya</taxon>
        <taxon>Ascomycota</taxon>
        <taxon>Saccharomycotina</taxon>
        <taxon>Pichiomycetes</taxon>
        <taxon>Debaryomycetaceae</taxon>
        <taxon>Yamadazyma</taxon>
    </lineage>
</organism>
<dbReference type="KEGG" id="cten:18248496"/>
<proteinExistence type="predicted"/>
<sequence length="102" mass="12077">MSNTNNKESTAEQQQQMDELFNQLKGSIDKQKYPQFEEYIDSTHNYLANVMKQMEQTDDKDRTSKEIADDLSGKLNKWLESKQKELETQQKKQESKPQTEEK</sequence>
<dbReference type="HOGENOM" id="CLU_2277147_0_0_1"/>
<reference evidence="2 3" key="1">
    <citation type="journal article" date="2011" name="Proc. Natl. Acad. Sci. U.S.A.">
        <title>Comparative genomics of xylose-fermenting fungi for enhanced biofuel production.</title>
        <authorList>
            <person name="Wohlbach D.J."/>
            <person name="Kuo A."/>
            <person name="Sato T.K."/>
            <person name="Potts K.M."/>
            <person name="Salamov A.A."/>
            <person name="LaButti K.M."/>
            <person name="Sun H."/>
            <person name="Clum A."/>
            <person name="Pangilinan J.L."/>
            <person name="Lindquist E.A."/>
            <person name="Lucas S."/>
            <person name="Lapidus A."/>
            <person name="Jin M."/>
            <person name="Gunawan C."/>
            <person name="Balan V."/>
            <person name="Dale B.E."/>
            <person name="Jeffries T.W."/>
            <person name="Zinkel R."/>
            <person name="Barry K.W."/>
            <person name="Grigoriev I.V."/>
            <person name="Gasch A.P."/>
        </authorList>
    </citation>
    <scope>NUCLEOTIDE SEQUENCE [LARGE SCALE GENOMIC DNA]</scope>
    <source>
        <strain evidence="2">ATCC 10573</strain>
        <strain evidence="3">ATCC 10573 / BCRC 21748 / CBS 615 / JCM 9827 / NBRC 10315 / NRRL Y-1498 / VKM Y-70</strain>
    </source>
</reference>
<evidence type="ECO:0000256" key="1">
    <source>
        <dbReference type="SAM" id="MobiDB-lite"/>
    </source>
</evidence>
<dbReference type="OrthoDB" id="4094421at2759"/>
<feature type="region of interest" description="Disordered" evidence="1">
    <location>
        <begin position="51"/>
        <end position="102"/>
    </location>
</feature>
<dbReference type="Proteomes" id="UP000000707">
    <property type="component" value="Unassembled WGS sequence"/>
</dbReference>